<evidence type="ECO:0000313" key="3">
    <source>
        <dbReference type="Proteomes" id="UP000023152"/>
    </source>
</evidence>
<accession>X6N748</accession>
<protein>
    <submittedName>
        <fullName evidence="2">Uncharacterized protein</fullName>
    </submittedName>
</protein>
<feature type="non-terminal residue" evidence="2">
    <location>
        <position position="1"/>
    </location>
</feature>
<comment type="caution">
    <text evidence="2">The sequence shown here is derived from an EMBL/GenBank/DDBJ whole genome shotgun (WGS) entry which is preliminary data.</text>
</comment>
<dbReference type="AlphaFoldDB" id="X6N748"/>
<organism evidence="2 3">
    <name type="scientific">Reticulomyxa filosa</name>
    <dbReference type="NCBI Taxonomy" id="46433"/>
    <lineage>
        <taxon>Eukaryota</taxon>
        <taxon>Sar</taxon>
        <taxon>Rhizaria</taxon>
        <taxon>Retaria</taxon>
        <taxon>Foraminifera</taxon>
        <taxon>Monothalamids</taxon>
        <taxon>Reticulomyxidae</taxon>
        <taxon>Reticulomyxa</taxon>
    </lineage>
</organism>
<sequence length="190" mass="23081">KKKNKNKKKKKSKHQAGNKSHKTAVNWYLRLYYSYPYFMLLLCVGQELFLGMWYLKPFLYENAQWRWLHNLLFNTFIFYVLTMLFLMKVFPKPQKKQIFFFGEKSCIVCWLLKNCGDNAKMEYSFFLVVQTCSTFYNILTGKLNLNVLFFLGKKKSFFKIYSYPKLLMCHVAEKQNQRQVRPFFNFILYD</sequence>
<reference evidence="2 3" key="1">
    <citation type="journal article" date="2013" name="Curr. Biol.">
        <title>The Genome of the Foraminiferan Reticulomyxa filosa.</title>
        <authorList>
            <person name="Glockner G."/>
            <person name="Hulsmann N."/>
            <person name="Schleicher M."/>
            <person name="Noegel A.A."/>
            <person name="Eichinger L."/>
            <person name="Gallinger C."/>
            <person name="Pawlowski J."/>
            <person name="Sierra R."/>
            <person name="Euteneuer U."/>
            <person name="Pillet L."/>
            <person name="Moustafa A."/>
            <person name="Platzer M."/>
            <person name="Groth M."/>
            <person name="Szafranski K."/>
            <person name="Schliwa M."/>
        </authorList>
    </citation>
    <scope>NUCLEOTIDE SEQUENCE [LARGE SCALE GENOMIC DNA]</scope>
</reference>
<evidence type="ECO:0000256" key="1">
    <source>
        <dbReference type="SAM" id="Phobius"/>
    </source>
</evidence>
<keyword evidence="1" id="KW-1133">Transmembrane helix</keyword>
<keyword evidence="1" id="KW-0812">Transmembrane</keyword>
<proteinExistence type="predicted"/>
<dbReference type="Proteomes" id="UP000023152">
    <property type="component" value="Unassembled WGS sequence"/>
</dbReference>
<evidence type="ECO:0000313" key="2">
    <source>
        <dbReference type="EMBL" id="ETO21132.1"/>
    </source>
</evidence>
<dbReference type="EMBL" id="ASPP01011909">
    <property type="protein sequence ID" value="ETO21132.1"/>
    <property type="molecule type" value="Genomic_DNA"/>
</dbReference>
<keyword evidence="3" id="KW-1185">Reference proteome</keyword>
<feature type="transmembrane region" description="Helical" evidence="1">
    <location>
        <begin position="67"/>
        <end position="87"/>
    </location>
</feature>
<gene>
    <name evidence="2" type="ORF">RFI_16072</name>
</gene>
<keyword evidence="1" id="KW-0472">Membrane</keyword>
<feature type="transmembrane region" description="Helical" evidence="1">
    <location>
        <begin position="37"/>
        <end position="55"/>
    </location>
</feature>
<name>X6N748_RETFI</name>